<dbReference type="Proteomes" id="UP000323819">
    <property type="component" value="Unassembled WGS sequence"/>
</dbReference>
<protein>
    <submittedName>
        <fullName evidence="1">DUF3709 domain-containing protein</fullName>
    </submittedName>
</protein>
<dbReference type="AlphaFoldDB" id="A0ABD7SFS2"/>
<dbReference type="EMBL" id="VSIJ01000038">
    <property type="protein sequence ID" value="TXX63596.1"/>
    <property type="molecule type" value="Genomic_DNA"/>
</dbReference>
<organism evidence="1 2">
    <name type="scientific">Vibrio cholerae</name>
    <dbReference type="NCBI Taxonomy" id="666"/>
    <lineage>
        <taxon>Bacteria</taxon>
        <taxon>Pseudomonadati</taxon>
        <taxon>Pseudomonadota</taxon>
        <taxon>Gammaproteobacteria</taxon>
        <taxon>Vibrionales</taxon>
        <taxon>Vibrionaceae</taxon>
        <taxon>Vibrio</taxon>
    </lineage>
</organism>
<evidence type="ECO:0000313" key="1">
    <source>
        <dbReference type="EMBL" id="TXX63596.1"/>
    </source>
</evidence>
<evidence type="ECO:0000313" key="2">
    <source>
        <dbReference type="Proteomes" id="UP000323819"/>
    </source>
</evidence>
<comment type="caution">
    <text evidence="1">The sequence shown here is derived from an EMBL/GenBank/DDBJ whole genome shotgun (WGS) entry which is preliminary data.</text>
</comment>
<sequence>MLFRFCRQFNIVFRCLMKQQCVYRFKFQRDCLIELLCSCVVSRFIGEGFHFG</sequence>
<proteinExistence type="predicted"/>
<name>A0ABD7SFS2_VIBCL</name>
<dbReference type="InterPro" id="IPR022178">
    <property type="entry name" value="DUF3709"/>
</dbReference>
<dbReference type="RefSeq" id="WP_114806649.1">
    <property type="nucleotide sequence ID" value="NZ_JBAFYI010000034.1"/>
</dbReference>
<gene>
    <name evidence="1" type="ORF">FXF03_20850</name>
</gene>
<reference evidence="1 2" key="1">
    <citation type="submission" date="2019-06" db="EMBL/GenBank/DDBJ databases">
        <title>Vibrio cholerae phylogeny based on whole-genome sequencing reveals genetic diversity and population strucutre.</title>
        <authorList>
            <person name="Zhiqiu Y."/>
            <person name="Bin L."/>
            <person name="Lingyan J."/>
        </authorList>
    </citation>
    <scope>NUCLEOTIDE SEQUENCE [LARGE SCALE GENOMIC DNA]</scope>
    <source>
        <strain evidence="1 2">N2814</strain>
    </source>
</reference>
<accession>A0ABD7SFS2</accession>
<dbReference type="Pfam" id="PF12493">
    <property type="entry name" value="DUF3709"/>
    <property type="match status" value="1"/>
</dbReference>